<keyword evidence="6" id="KW-1185">Reference proteome</keyword>
<dbReference type="SMART" id="SM00086">
    <property type="entry name" value="PAC"/>
    <property type="match status" value="1"/>
</dbReference>
<evidence type="ECO:0000259" key="2">
    <source>
        <dbReference type="PROSITE" id="PS50112"/>
    </source>
</evidence>
<feature type="transmembrane region" description="Helical" evidence="1">
    <location>
        <begin position="13"/>
        <end position="35"/>
    </location>
</feature>
<dbReference type="Gene3D" id="3.30.70.270">
    <property type="match status" value="1"/>
</dbReference>
<dbReference type="InterPro" id="IPR029787">
    <property type="entry name" value="Nucleotide_cyclase"/>
</dbReference>
<keyword evidence="1" id="KW-1133">Transmembrane helix</keyword>
<evidence type="ECO:0000313" key="6">
    <source>
        <dbReference type="Proteomes" id="UP000186058"/>
    </source>
</evidence>
<feature type="domain" description="PAC" evidence="3">
    <location>
        <begin position="305"/>
        <end position="357"/>
    </location>
</feature>
<dbReference type="SMART" id="SM00267">
    <property type="entry name" value="GGDEF"/>
    <property type="match status" value="1"/>
</dbReference>
<gene>
    <name evidence="5" type="ORF">A3844_07120</name>
</gene>
<evidence type="ECO:0000256" key="1">
    <source>
        <dbReference type="SAM" id="Phobius"/>
    </source>
</evidence>
<dbReference type="PROSITE" id="PS50887">
    <property type="entry name" value="GGDEF"/>
    <property type="match status" value="1"/>
</dbReference>
<feature type="transmembrane region" description="Helical" evidence="1">
    <location>
        <begin position="205"/>
        <end position="223"/>
    </location>
</feature>
<organism evidence="5 6">
    <name type="scientific">Paenibacillus helianthi</name>
    <dbReference type="NCBI Taxonomy" id="1349432"/>
    <lineage>
        <taxon>Bacteria</taxon>
        <taxon>Bacillati</taxon>
        <taxon>Bacillota</taxon>
        <taxon>Bacilli</taxon>
        <taxon>Bacillales</taxon>
        <taxon>Paenibacillaceae</taxon>
        <taxon>Paenibacillus</taxon>
    </lineage>
</organism>
<dbReference type="Proteomes" id="UP000186058">
    <property type="component" value="Unassembled WGS sequence"/>
</dbReference>
<reference evidence="5 6" key="1">
    <citation type="submission" date="2016-03" db="EMBL/GenBank/DDBJ databases">
        <authorList>
            <person name="Sant'Anna F.H."/>
            <person name="Ambrosini A."/>
            <person name="Souza R."/>
            <person name="Bach E."/>
            <person name="Fernandes G."/>
            <person name="Balsanelli E."/>
            <person name="Baura V.A."/>
            <person name="Souza E.M."/>
            <person name="Passaglia L."/>
        </authorList>
    </citation>
    <scope>NUCLEOTIDE SEQUENCE [LARGE SCALE GENOMIC DNA]</scope>
    <source>
        <strain evidence="5 6">P26E</strain>
    </source>
</reference>
<dbReference type="SUPFAM" id="SSF55785">
    <property type="entry name" value="PYP-like sensor domain (PAS domain)"/>
    <property type="match status" value="1"/>
</dbReference>
<feature type="domain" description="GGDEF" evidence="4">
    <location>
        <begin position="389"/>
        <end position="523"/>
    </location>
</feature>
<dbReference type="EMBL" id="LVWI01000025">
    <property type="protein sequence ID" value="OKP88888.1"/>
    <property type="molecule type" value="Genomic_DNA"/>
</dbReference>
<dbReference type="PROSITE" id="PS50113">
    <property type="entry name" value="PAC"/>
    <property type="match status" value="1"/>
</dbReference>
<dbReference type="PANTHER" id="PTHR44757">
    <property type="entry name" value="DIGUANYLATE CYCLASE DGCP"/>
    <property type="match status" value="1"/>
</dbReference>
<dbReference type="InterPro" id="IPR000160">
    <property type="entry name" value="GGDEF_dom"/>
</dbReference>
<evidence type="ECO:0000259" key="3">
    <source>
        <dbReference type="PROSITE" id="PS50113"/>
    </source>
</evidence>
<dbReference type="CDD" id="cd01949">
    <property type="entry name" value="GGDEF"/>
    <property type="match status" value="1"/>
</dbReference>
<accession>A0ABX3ESP2</accession>
<sequence length="534" mass="60721">MAGFPEIKNTRRLILLFAAISVLLVGISIASLLYLNNTMNKLSASLYNDVYQNSELILNADRDLYQSALALHTAINANINSEERSKLSQDFEENNAQAKQRLGMASYNINSVENPFSGMRQSERLLTQLKDVLEDVDGPFQTWKDTGRDLISQRVQSNWNPKSFSPLQTNALLKQVRDPLDQAEQLIDDYARQVTQEFRDKKSSLFALYSLFLFLLVLVIIYLCRKLITLQNEMLEEKSLYQLIGETMSDFIILTDPNGLILYASPSHSGLLGYIPSKGAPLSNYIREAEITWAKLKSVVQAPPRISELRMRSVEGHWVWLETKVTPIKGSGAFPAQFMLVSREITQRKQYEERLHKLAFYDHLTAIPNRAHFKMYMENLINQPEERKQNIALALLDCDRFKQLNDTLGHLAGDEFLQLLSRELQQTVKGSGQAFRIGGDEFAVVLHRFTSPEMLDEILARLLQLFNKSWSINQGSSFHTSASIGVSLYPQHGSSINELLRAADLAMYRSKNHGGNEANLYSELVDEEYSDQPK</sequence>
<dbReference type="InterPro" id="IPR035965">
    <property type="entry name" value="PAS-like_dom_sf"/>
</dbReference>
<dbReference type="Gene3D" id="3.30.450.20">
    <property type="entry name" value="PAS domain"/>
    <property type="match status" value="1"/>
</dbReference>
<evidence type="ECO:0000313" key="5">
    <source>
        <dbReference type="EMBL" id="OKP88888.1"/>
    </source>
</evidence>
<dbReference type="InterPro" id="IPR000014">
    <property type="entry name" value="PAS"/>
</dbReference>
<dbReference type="Pfam" id="PF00990">
    <property type="entry name" value="GGDEF"/>
    <property type="match status" value="1"/>
</dbReference>
<dbReference type="InterPro" id="IPR001610">
    <property type="entry name" value="PAC"/>
</dbReference>
<keyword evidence="1" id="KW-0812">Transmembrane</keyword>
<evidence type="ECO:0000259" key="4">
    <source>
        <dbReference type="PROSITE" id="PS50887"/>
    </source>
</evidence>
<feature type="domain" description="PAS" evidence="2">
    <location>
        <begin position="236"/>
        <end position="278"/>
    </location>
</feature>
<dbReference type="NCBIfam" id="TIGR00254">
    <property type="entry name" value="GGDEF"/>
    <property type="match status" value="1"/>
</dbReference>
<name>A0ABX3ESP2_9BACL</name>
<dbReference type="CDD" id="cd00130">
    <property type="entry name" value="PAS"/>
    <property type="match status" value="1"/>
</dbReference>
<dbReference type="RefSeq" id="WP_074107021.1">
    <property type="nucleotide sequence ID" value="NZ_LVWI01000025.1"/>
</dbReference>
<dbReference type="InterPro" id="IPR000700">
    <property type="entry name" value="PAS-assoc_C"/>
</dbReference>
<evidence type="ECO:0008006" key="7">
    <source>
        <dbReference type="Google" id="ProtNLM"/>
    </source>
</evidence>
<protein>
    <recommendedName>
        <fullName evidence="7">Diguanylate cyclase</fullName>
    </recommendedName>
</protein>
<comment type="caution">
    <text evidence="5">The sequence shown here is derived from an EMBL/GenBank/DDBJ whole genome shotgun (WGS) entry which is preliminary data.</text>
</comment>
<proteinExistence type="predicted"/>
<dbReference type="PANTHER" id="PTHR44757:SF2">
    <property type="entry name" value="BIOFILM ARCHITECTURE MAINTENANCE PROTEIN MBAA"/>
    <property type="match status" value="1"/>
</dbReference>
<dbReference type="PROSITE" id="PS50112">
    <property type="entry name" value="PAS"/>
    <property type="match status" value="1"/>
</dbReference>
<dbReference type="NCBIfam" id="TIGR00229">
    <property type="entry name" value="sensory_box"/>
    <property type="match status" value="1"/>
</dbReference>
<dbReference type="InterPro" id="IPR043128">
    <property type="entry name" value="Rev_trsase/Diguanyl_cyclase"/>
</dbReference>
<dbReference type="SUPFAM" id="SSF55073">
    <property type="entry name" value="Nucleotide cyclase"/>
    <property type="match status" value="1"/>
</dbReference>
<keyword evidence="1" id="KW-0472">Membrane</keyword>
<dbReference type="InterPro" id="IPR052155">
    <property type="entry name" value="Biofilm_reg_signaling"/>
</dbReference>